<dbReference type="Proteomes" id="UP000887159">
    <property type="component" value="Unassembled WGS sequence"/>
</dbReference>
<evidence type="ECO:0000313" key="3">
    <source>
        <dbReference type="Proteomes" id="UP000887159"/>
    </source>
</evidence>
<feature type="compositionally biased region" description="Basic and acidic residues" evidence="1">
    <location>
        <begin position="1"/>
        <end position="13"/>
    </location>
</feature>
<feature type="compositionally biased region" description="Polar residues" evidence="1">
    <location>
        <begin position="57"/>
        <end position="69"/>
    </location>
</feature>
<dbReference type="EMBL" id="BMAU01021355">
    <property type="protein sequence ID" value="GFY20265.1"/>
    <property type="molecule type" value="Genomic_DNA"/>
</dbReference>
<organism evidence="2 3">
    <name type="scientific">Trichonephila clavipes</name>
    <name type="common">Golden silk orbweaver</name>
    <name type="synonym">Nephila clavipes</name>
    <dbReference type="NCBI Taxonomy" id="2585209"/>
    <lineage>
        <taxon>Eukaryota</taxon>
        <taxon>Metazoa</taxon>
        <taxon>Ecdysozoa</taxon>
        <taxon>Arthropoda</taxon>
        <taxon>Chelicerata</taxon>
        <taxon>Arachnida</taxon>
        <taxon>Araneae</taxon>
        <taxon>Araneomorphae</taxon>
        <taxon>Entelegynae</taxon>
        <taxon>Araneoidea</taxon>
        <taxon>Nephilidae</taxon>
        <taxon>Trichonephila</taxon>
    </lineage>
</organism>
<keyword evidence="3" id="KW-1185">Reference proteome</keyword>
<feature type="compositionally biased region" description="Basic and acidic residues" evidence="1">
    <location>
        <begin position="38"/>
        <end position="56"/>
    </location>
</feature>
<evidence type="ECO:0000256" key="1">
    <source>
        <dbReference type="SAM" id="MobiDB-lite"/>
    </source>
</evidence>
<evidence type="ECO:0000313" key="2">
    <source>
        <dbReference type="EMBL" id="GFY20265.1"/>
    </source>
</evidence>
<feature type="region of interest" description="Disordered" evidence="1">
    <location>
        <begin position="1"/>
        <end position="102"/>
    </location>
</feature>
<dbReference type="AlphaFoldDB" id="A0A8X6SZI9"/>
<gene>
    <name evidence="2" type="ORF">TNCV_208971</name>
</gene>
<name>A0A8X6SZI9_TRICX</name>
<accession>A0A8X6SZI9</accession>
<sequence length="102" mass="11289">MGRKENLACKRSSDSGSGGPETKIKKDQEEEQQWSPDHPMRGGHNNEDQFQPEKAESITTAPTSKSKQGQAVGIPEAEVVNNRTARRGKEERTATDPSPWRS</sequence>
<protein>
    <submittedName>
        <fullName evidence="2">Uncharacterized protein</fullName>
    </submittedName>
</protein>
<reference evidence="2" key="1">
    <citation type="submission" date="2020-08" db="EMBL/GenBank/DDBJ databases">
        <title>Multicomponent nature underlies the extraordinary mechanical properties of spider dragline silk.</title>
        <authorList>
            <person name="Kono N."/>
            <person name="Nakamura H."/>
            <person name="Mori M."/>
            <person name="Yoshida Y."/>
            <person name="Ohtoshi R."/>
            <person name="Malay A.D."/>
            <person name="Moran D.A.P."/>
            <person name="Tomita M."/>
            <person name="Numata K."/>
            <person name="Arakawa K."/>
        </authorList>
    </citation>
    <scope>NUCLEOTIDE SEQUENCE</scope>
</reference>
<comment type="caution">
    <text evidence="2">The sequence shown here is derived from an EMBL/GenBank/DDBJ whole genome shotgun (WGS) entry which is preliminary data.</text>
</comment>
<proteinExistence type="predicted"/>